<dbReference type="AlphaFoldDB" id="D8PI43"/>
<dbReference type="PANTHER" id="PTHR30386">
    <property type="entry name" value="MEMBRANE FUSION SUBUNIT OF EMRAB-TOLC MULTIDRUG EFFLUX PUMP"/>
    <property type="match status" value="1"/>
</dbReference>
<dbReference type="EMBL" id="FP929003">
    <property type="protein sequence ID" value="CBK42930.1"/>
    <property type="molecule type" value="Genomic_DNA"/>
</dbReference>
<dbReference type="HOGENOM" id="CLU_018816_15_0_0"/>
<dbReference type="GO" id="GO:0055085">
    <property type="term" value="P:transmembrane transport"/>
    <property type="evidence" value="ECO:0007669"/>
    <property type="project" value="InterPro"/>
</dbReference>
<dbReference type="Gene3D" id="2.40.30.170">
    <property type="match status" value="1"/>
</dbReference>
<evidence type="ECO:0000313" key="7">
    <source>
        <dbReference type="Proteomes" id="UP000001660"/>
    </source>
</evidence>
<protein>
    <submittedName>
        <fullName evidence="6">Putative Multidrug resistance protein A (Modular protein)</fullName>
    </submittedName>
</protein>
<feature type="region of interest" description="Disordered" evidence="3">
    <location>
        <begin position="449"/>
        <end position="515"/>
    </location>
</feature>
<feature type="domain" description="Multidrug export protein EmrA/FarA alpha-helical hairpin" evidence="5">
    <location>
        <begin position="112"/>
        <end position="230"/>
    </location>
</feature>
<keyword evidence="2" id="KW-0175">Coiled coil</keyword>
<evidence type="ECO:0000256" key="3">
    <source>
        <dbReference type="SAM" id="MobiDB-lite"/>
    </source>
</evidence>
<feature type="coiled-coil region" evidence="2">
    <location>
        <begin position="137"/>
        <end position="202"/>
    </location>
</feature>
<organism evidence="6 7">
    <name type="scientific">Nitrospira defluvii</name>
    <dbReference type="NCBI Taxonomy" id="330214"/>
    <lineage>
        <taxon>Bacteria</taxon>
        <taxon>Pseudomonadati</taxon>
        <taxon>Nitrospirota</taxon>
        <taxon>Nitrospiria</taxon>
        <taxon>Nitrospirales</taxon>
        <taxon>Nitrospiraceae</taxon>
        <taxon>Nitrospira</taxon>
    </lineage>
</organism>
<dbReference type="PANTHER" id="PTHR30386:SF19">
    <property type="entry name" value="MULTIDRUG EXPORT PROTEIN EMRA-RELATED"/>
    <property type="match status" value="1"/>
</dbReference>
<sequence>MTTTTADMAQPPQSSGGPPPAGPYRIHPKAIRARRNRRLLVVAGLVLVATVAYLVHWYTHDRFWVRTDNAYVTGNLVPVAAQASGIVTQVLAEETQFVNRGDLMIKLDEHQAYAALGRARGRLGEEVRRIASLFINRKQLAEKLRSRRARLELAEHDMDRYQRAAPSGAISKQILQNTADKIASLDAEVRETQAELDSLDAQIGGTTVMAHPAVDLAKHQLIEAHLEYARQQIRAPISGYVAKRKAQVGDRVQPGALLMTIVPLDHLWVEANLRETELQHVRPGQPALVNVSLYGSKQTFHGTVEGLVPGSGSAFALLPPDNSTGNFIHIVERVPVRIALPADELREHPIRPGLSTVTSINITESGQSVWTSLATPSTAEYETDVYADELPMAESLATDVIATNLVVGDRGESTGSLLDDEEENQRIVPRKGDARTSPEGRVPADLDRMRTHRDPVPSTFIPRRSPDLGVTTAPLAPSIGPRSGSLVPEAGRGSSRLGPGFEPGEGRPVLGTGRH</sequence>
<evidence type="ECO:0000256" key="4">
    <source>
        <dbReference type="SAM" id="Phobius"/>
    </source>
</evidence>
<feature type="region of interest" description="Disordered" evidence="3">
    <location>
        <begin position="1"/>
        <end position="25"/>
    </location>
</feature>
<dbReference type="KEGG" id="nde:NIDE3239"/>
<dbReference type="STRING" id="330214.NIDE3239"/>
<dbReference type="Gene3D" id="1.10.287.470">
    <property type="entry name" value="Helix hairpin bin"/>
    <property type="match status" value="1"/>
</dbReference>
<evidence type="ECO:0000256" key="2">
    <source>
        <dbReference type="SAM" id="Coils"/>
    </source>
</evidence>
<keyword evidence="7" id="KW-1185">Reference proteome</keyword>
<dbReference type="InterPro" id="IPR050739">
    <property type="entry name" value="MFP"/>
</dbReference>
<comment type="subcellular location">
    <subcellularLocation>
        <location evidence="1">Cell envelope</location>
    </subcellularLocation>
</comment>
<keyword evidence="4" id="KW-0472">Membrane</keyword>
<keyword evidence="4" id="KW-1133">Transmembrane helix</keyword>
<keyword evidence="4" id="KW-0812">Transmembrane</keyword>
<name>D8PI43_9BACT</name>
<feature type="transmembrane region" description="Helical" evidence="4">
    <location>
        <begin position="39"/>
        <end position="58"/>
    </location>
</feature>
<dbReference type="InterPro" id="IPR058633">
    <property type="entry name" value="EmrA/FarA_HH"/>
</dbReference>
<proteinExistence type="predicted"/>
<dbReference type="Proteomes" id="UP000001660">
    <property type="component" value="Chromosome"/>
</dbReference>
<accession>D8PI43</accession>
<dbReference type="Pfam" id="PF25885">
    <property type="entry name" value="HH_EMRA"/>
    <property type="match status" value="1"/>
</dbReference>
<dbReference type="SUPFAM" id="SSF111369">
    <property type="entry name" value="HlyD-like secretion proteins"/>
    <property type="match status" value="2"/>
</dbReference>
<evidence type="ECO:0000313" key="6">
    <source>
        <dbReference type="EMBL" id="CBK42930.1"/>
    </source>
</evidence>
<reference evidence="6 7" key="1">
    <citation type="journal article" date="2010" name="Proc. Natl. Acad. Sci. U.S.A.">
        <title>A Nitrospira metagenome illuminates the physiology and evolution of globally important nitrite-oxidizing bacteria.</title>
        <authorList>
            <person name="Lucker S."/>
            <person name="Wagner M."/>
            <person name="Maixner F."/>
            <person name="Pelletier E."/>
            <person name="Koch H."/>
            <person name="Vacherie B."/>
            <person name="Rattei T."/>
            <person name="Sinninghe Damste J."/>
            <person name="Spieck E."/>
            <person name="Le Paslier D."/>
            <person name="Daims H."/>
        </authorList>
    </citation>
    <scope>NUCLEOTIDE SEQUENCE [LARGE SCALE GENOMIC DNA]</scope>
</reference>
<evidence type="ECO:0000256" key="1">
    <source>
        <dbReference type="ARBA" id="ARBA00004196"/>
    </source>
</evidence>
<dbReference type="Gene3D" id="2.40.50.100">
    <property type="match status" value="1"/>
</dbReference>
<gene>
    <name evidence="6" type="ORF">NIDE3239</name>
</gene>
<dbReference type="GO" id="GO:0030313">
    <property type="term" value="C:cell envelope"/>
    <property type="evidence" value="ECO:0007669"/>
    <property type="project" value="UniProtKB-SubCell"/>
</dbReference>
<dbReference type="eggNOG" id="COG1566">
    <property type="taxonomic scope" value="Bacteria"/>
</dbReference>
<evidence type="ECO:0000259" key="5">
    <source>
        <dbReference type="Pfam" id="PF25885"/>
    </source>
</evidence>